<dbReference type="GO" id="GO:0005634">
    <property type="term" value="C:nucleus"/>
    <property type="evidence" value="ECO:0007669"/>
    <property type="project" value="UniProtKB-SubCell"/>
</dbReference>
<dbReference type="InterPro" id="IPR058584">
    <property type="entry name" value="IMB1_TNPO1-like_TPR"/>
</dbReference>
<sequence length="872" mass="96097">MNVTQVLESTLSPDAATRSNAEQQLAHAAEVDFAQYLVTLGQELANENSAPHVRSAAGIALKNAFTFRDLSKLHEVQTKWQQQITPEIKAQVKELGLKTLGSKDGRAGQSAAQFIVSIAAMELPQGQWPDLMNILVQNVATGSDQLKQASLVTIGFICESQDPELRESLATHSNAILTAVVQGARREEPNMDIRFAAIKALSDSVDFVRSNMENEGERNYIMQVVCEATQADDLRVQAGAFGCLNRIMGAYYEKMRFYMEKALFGLSIMGMKSEEEDVSKLAIEFWCTVCEEEYAIEDDNAAAQAEGLPEVRPFFGFARVACKEVVPVLLQAMCRQDEDATDDEYNVARAAYQALQLYAQCVQGEVMGPVLAFVEQHIRHEDWRRRDAAVAAFGAIMDGPDPKVLEPLIKQALPVLCDMMQDSSIQVRDSVAYALGRVCDFCSETLDPDMHLQPLITCLFNGLASSPKIASSCCWALMNVADRFAGDIGAQTNPLSKHFEESVKSLLNLTERPDADNQLRTAGYEVLNSFVTNAANDSLPVVANLSTHSVQRLEQTVTMQAQVVSVEDRISLEELQTSVTSVVLAIVQRLETEIKPQADRIMHVMLQVLSSVPPKSSVPDVVFATIGAIAGALEDDFMKYMQDFSPFLFKALENQEEPGLCSMAIGLVSDLSRALNEKVQPFCDGFMNCLLTILRTSTNQLKPAILETFGDIAQAIGTQFEIYLPVVAQVLHQASGVTASSDVAVDMQEYIISLREGIMDAWGGILLSYKGKAQATQLSPYVEHIFQLLHTVSQDDNRSEGLMRASMGVLGDLADTFPNGEFAAYFRNDWVTSLVRETRTNREYGSRTIDTARWTREQVKRQITLSTAAAMA</sequence>
<dbReference type="PROSITE" id="PS50166">
    <property type="entry name" value="IMPORTIN_B_NT"/>
    <property type="match status" value="1"/>
</dbReference>
<evidence type="ECO:0000256" key="2">
    <source>
        <dbReference type="ARBA" id="ARBA00004496"/>
    </source>
</evidence>
<comment type="similarity">
    <text evidence="3">Belongs to the importin beta family. Importin beta-1 subfamily.</text>
</comment>
<comment type="subcellular location">
    <subcellularLocation>
        <location evidence="2">Cytoplasm</location>
    </subcellularLocation>
    <subcellularLocation>
        <location evidence="1">Nucleus</location>
    </subcellularLocation>
</comment>
<dbReference type="InterPro" id="IPR021133">
    <property type="entry name" value="HEAT_type_2"/>
</dbReference>
<evidence type="ECO:0000256" key="8">
    <source>
        <dbReference type="ARBA" id="ARBA00023242"/>
    </source>
</evidence>
<dbReference type="PANTHER" id="PTHR10527">
    <property type="entry name" value="IMPORTIN BETA"/>
    <property type="match status" value="1"/>
</dbReference>
<evidence type="ECO:0000256" key="4">
    <source>
        <dbReference type="ARBA" id="ARBA00022448"/>
    </source>
</evidence>
<evidence type="ECO:0000256" key="5">
    <source>
        <dbReference type="ARBA" id="ARBA00022490"/>
    </source>
</evidence>
<dbReference type="InterPro" id="IPR040122">
    <property type="entry name" value="Importin_beta"/>
</dbReference>
<proteinExistence type="inferred from homology"/>
<evidence type="ECO:0000256" key="11">
    <source>
        <dbReference type="PROSITE-ProRule" id="PRU00103"/>
    </source>
</evidence>
<dbReference type="AlphaFoldDB" id="A0A319E7P8"/>
<dbReference type="SUPFAM" id="SSF48371">
    <property type="entry name" value="ARM repeat"/>
    <property type="match status" value="1"/>
</dbReference>
<dbReference type="InterPro" id="IPR001494">
    <property type="entry name" value="Importin-beta_N"/>
</dbReference>
<keyword evidence="8" id="KW-0539">Nucleus</keyword>
<dbReference type="GO" id="GO:0005737">
    <property type="term" value="C:cytoplasm"/>
    <property type="evidence" value="ECO:0007669"/>
    <property type="project" value="UniProtKB-SubCell"/>
</dbReference>
<keyword evidence="6" id="KW-0677">Repeat</keyword>
<dbReference type="InterPro" id="IPR011989">
    <property type="entry name" value="ARM-like"/>
</dbReference>
<evidence type="ECO:0000256" key="9">
    <source>
        <dbReference type="ARBA" id="ARBA00079884"/>
    </source>
</evidence>
<keyword evidence="5" id="KW-0963">Cytoplasm</keyword>
<keyword evidence="7" id="KW-0653">Protein transport</keyword>
<protein>
    <recommendedName>
        <fullName evidence="9">Importin-95</fullName>
    </recommendedName>
    <alternativeName>
        <fullName evidence="10">Karyopherin-95</fullName>
    </alternativeName>
</protein>
<evidence type="ECO:0000256" key="7">
    <source>
        <dbReference type="ARBA" id="ARBA00022927"/>
    </source>
</evidence>
<evidence type="ECO:0000256" key="10">
    <source>
        <dbReference type="ARBA" id="ARBA00083566"/>
    </source>
</evidence>
<dbReference type="STRING" id="1448320.A0A319E7P8"/>
<keyword evidence="14" id="KW-1185">Reference proteome</keyword>
<dbReference type="GO" id="GO:0006606">
    <property type="term" value="P:protein import into nucleus"/>
    <property type="evidence" value="ECO:0007669"/>
    <property type="project" value="InterPro"/>
</dbReference>
<dbReference type="GO" id="GO:0031267">
    <property type="term" value="F:small GTPase binding"/>
    <property type="evidence" value="ECO:0007669"/>
    <property type="project" value="InterPro"/>
</dbReference>
<dbReference type="VEuPathDB" id="FungiDB:BO71DRAFT_164806"/>
<keyword evidence="4" id="KW-0813">Transport</keyword>
<dbReference type="Proteomes" id="UP000247810">
    <property type="component" value="Unassembled WGS sequence"/>
</dbReference>
<dbReference type="Pfam" id="PF13513">
    <property type="entry name" value="HEAT_EZ"/>
    <property type="match status" value="1"/>
</dbReference>
<dbReference type="Pfam" id="PF03810">
    <property type="entry name" value="IBN_N"/>
    <property type="match status" value="1"/>
</dbReference>
<feature type="domain" description="Importin N-terminal" evidence="12">
    <location>
        <begin position="21"/>
        <end position="102"/>
    </location>
</feature>
<dbReference type="SMART" id="SM00913">
    <property type="entry name" value="IBN_N"/>
    <property type="match status" value="1"/>
</dbReference>
<evidence type="ECO:0000256" key="1">
    <source>
        <dbReference type="ARBA" id="ARBA00004123"/>
    </source>
</evidence>
<evidence type="ECO:0000256" key="3">
    <source>
        <dbReference type="ARBA" id="ARBA00010907"/>
    </source>
</evidence>
<dbReference type="OrthoDB" id="10263328at2759"/>
<organism evidence="13 14">
    <name type="scientific">Aspergillus ellipticus CBS 707.79</name>
    <dbReference type="NCBI Taxonomy" id="1448320"/>
    <lineage>
        <taxon>Eukaryota</taxon>
        <taxon>Fungi</taxon>
        <taxon>Dikarya</taxon>
        <taxon>Ascomycota</taxon>
        <taxon>Pezizomycotina</taxon>
        <taxon>Eurotiomycetes</taxon>
        <taxon>Eurotiomycetidae</taxon>
        <taxon>Eurotiales</taxon>
        <taxon>Aspergillaceae</taxon>
        <taxon>Aspergillus</taxon>
        <taxon>Aspergillus subgen. Circumdati</taxon>
    </lineage>
</organism>
<dbReference type="FunFam" id="1.25.10.10:FF:000027">
    <property type="entry name" value="Importin subunit beta-1"/>
    <property type="match status" value="1"/>
</dbReference>
<accession>A0A319E7P8</accession>
<feature type="repeat" description="HEAT" evidence="11">
    <location>
        <begin position="412"/>
        <end position="450"/>
    </location>
</feature>
<dbReference type="PROSITE" id="PS50077">
    <property type="entry name" value="HEAT_REPEAT"/>
    <property type="match status" value="1"/>
</dbReference>
<dbReference type="Gene3D" id="1.25.10.10">
    <property type="entry name" value="Leucine-rich Repeat Variant"/>
    <property type="match status" value="1"/>
</dbReference>
<reference evidence="13 14" key="1">
    <citation type="submission" date="2018-02" db="EMBL/GenBank/DDBJ databases">
        <title>The genomes of Aspergillus section Nigri reveals drivers in fungal speciation.</title>
        <authorList>
            <consortium name="DOE Joint Genome Institute"/>
            <person name="Vesth T.C."/>
            <person name="Nybo J."/>
            <person name="Theobald S."/>
            <person name="Brandl J."/>
            <person name="Frisvad J.C."/>
            <person name="Nielsen K.F."/>
            <person name="Lyhne E.K."/>
            <person name="Kogle M.E."/>
            <person name="Kuo A."/>
            <person name="Riley R."/>
            <person name="Clum A."/>
            <person name="Nolan M."/>
            <person name="Lipzen A."/>
            <person name="Salamov A."/>
            <person name="Henrissat B."/>
            <person name="Wiebenga A."/>
            <person name="De vries R.P."/>
            <person name="Grigoriev I.V."/>
            <person name="Mortensen U.H."/>
            <person name="Andersen M.R."/>
            <person name="Baker S.E."/>
        </authorList>
    </citation>
    <scope>NUCLEOTIDE SEQUENCE [LARGE SCALE GENOMIC DNA]</scope>
    <source>
        <strain evidence="13 14">CBS 707.79</strain>
    </source>
</reference>
<dbReference type="InterPro" id="IPR016024">
    <property type="entry name" value="ARM-type_fold"/>
</dbReference>
<evidence type="ECO:0000313" key="14">
    <source>
        <dbReference type="Proteomes" id="UP000247810"/>
    </source>
</evidence>
<name>A0A319E7P8_9EURO</name>
<evidence type="ECO:0000256" key="6">
    <source>
        <dbReference type="ARBA" id="ARBA00022737"/>
    </source>
</evidence>
<dbReference type="Pfam" id="PF25574">
    <property type="entry name" value="TPR_IMB1"/>
    <property type="match status" value="1"/>
</dbReference>
<gene>
    <name evidence="13" type="ORF">BO71DRAFT_164806</name>
</gene>
<evidence type="ECO:0000259" key="12">
    <source>
        <dbReference type="PROSITE" id="PS50166"/>
    </source>
</evidence>
<dbReference type="EMBL" id="KZ825834">
    <property type="protein sequence ID" value="PYH96738.1"/>
    <property type="molecule type" value="Genomic_DNA"/>
</dbReference>
<evidence type="ECO:0000313" key="13">
    <source>
        <dbReference type="EMBL" id="PYH96738.1"/>
    </source>
</evidence>